<gene>
    <name evidence="1" type="ORF">M9H77_14094</name>
</gene>
<evidence type="ECO:0000313" key="1">
    <source>
        <dbReference type="EMBL" id="KAI5673730.1"/>
    </source>
</evidence>
<evidence type="ECO:0000313" key="2">
    <source>
        <dbReference type="Proteomes" id="UP001060085"/>
    </source>
</evidence>
<organism evidence="1 2">
    <name type="scientific">Catharanthus roseus</name>
    <name type="common">Madagascar periwinkle</name>
    <name type="synonym">Vinca rosea</name>
    <dbReference type="NCBI Taxonomy" id="4058"/>
    <lineage>
        <taxon>Eukaryota</taxon>
        <taxon>Viridiplantae</taxon>
        <taxon>Streptophyta</taxon>
        <taxon>Embryophyta</taxon>
        <taxon>Tracheophyta</taxon>
        <taxon>Spermatophyta</taxon>
        <taxon>Magnoliopsida</taxon>
        <taxon>eudicotyledons</taxon>
        <taxon>Gunneridae</taxon>
        <taxon>Pentapetalae</taxon>
        <taxon>asterids</taxon>
        <taxon>lamiids</taxon>
        <taxon>Gentianales</taxon>
        <taxon>Apocynaceae</taxon>
        <taxon>Rauvolfioideae</taxon>
        <taxon>Vinceae</taxon>
        <taxon>Catharanthinae</taxon>
        <taxon>Catharanthus</taxon>
    </lineage>
</organism>
<protein>
    <submittedName>
        <fullName evidence="1">Uncharacterized protein</fullName>
    </submittedName>
</protein>
<comment type="caution">
    <text evidence="1">The sequence shown here is derived from an EMBL/GenBank/DDBJ whole genome shotgun (WGS) entry which is preliminary data.</text>
</comment>
<name>A0ACC0BM16_CATRO</name>
<reference evidence="2" key="1">
    <citation type="journal article" date="2023" name="Nat. Plants">
        <title>Single-cell RNA sequencing provides a high-resolution roadmap for understanding the multicellular compartmentation of specialized metabolism.</title>
        <authorList>
            <person name="Sun S."/>
            <person name="Shen X."/>
            <person name="Li Y."/>
            <person name="Li Y."/>
            <person name="Wang S."/>
            <person name="Li R."/>
            <person name="Zhang H."/>
            <person name="Shen G."/>
            <person name="Guo B."/>
            <person name="Wei J."/>
            <person name="Xu J."/>
            <person name="St-Pierre B."/>
            <person name="Chen S."/>
            <person name="Sun C."/>
        </authorList>
    </citation>
    <scope>NUCLEOTIDE SEQUENCE [LARGE SCALE GENOMIC DNA]</scope>
</reference>
<dbReference type="Proteomes" id="UP001060085">
    <property type="component" value="Linkage Group LG03"/>
</dbReference>
<dbReference type="EMBL" id="CM044703">
    <property type="protein sequence ID" value="KAI5673730.1"/>
    <property type="molecule type" value="Genomic_DNA"/>
</dbReference>
<proteinExistence type="predicted"/>
<keyword evidence="2" id="KW-1185">Reference proteome</keyword>
<accession>A0ACC0BM16</accession>
<sequence>MRNNVNMVKEEIKSTKLTFLNHMGWKILFKEEIVGFSSPCSPNIFHFPAQFLLPLFLPNDVSGPQPWSRLFLTGSRDARAIRRVSHEEKKKERNRERGLPVISVSAESFSEVITPDHSLAYLRRLDAALPLLSDRLYF</sequence>